<organism evidence="1">
    <name type="scientific">viral metagenome</name>
    <dbReference type="NCBI Taxonomy" id="1070528"/>
    <lineage>
        <taxon>unclassified sequences</taxon>
        <taxon>metagenomes</taxon>
        <taxon>organismal metagenomes</taxon>
    </lineage>
</organism>
<reference evidence="1" key="1">
    <citation type="journal article" date="2020" name="Nature">
        <title>Giant virus diversity and host interactions through global metagenomics.</title>
        <authorList>
            <person name="Schulz F."/>
            <person name="Roux S."/>
            <person name="Paez-Espino D."/>
            <person name="Jungbluth S."/>
            <person name="Walsh D.A."/>
            <person name="Denef V.J."/>
            <person name="McMahon K.D."/>
            <person name="Konstantinidis K.T."/>
            <person name="Eloe-Fadrosh E.A."/>
            <person name="Kyrpides N.C."/>
            <person name="Woyke T."/>
        </authorList>
    </citation>
    <scope>NUCLEOTIDE SEQUENCE</scope>
    <source>
        <strain evidence="1">GVMAG-M-3300017651-5</strain>
    </source>
</reference>
<sequence>MINALTILDIDVITQLVYISQSTKSITLKHSRII</sequence>
<accession>A0A6C0BLU9</accession>
<evidence type="ECO:0000313" key="1">
    <source>
        <dbReference type="EMBL" id="QHS92992.1"/>
    </source>
</evidence>
<protein>
    <submittedName>
        <fullName evidence="1">Uncharacterized protein</fullName>
    </submittedName>
</protein>
<name>A0A6C0BLU9_9ZZZZ</name>
<proteinExistence type="predicted"/>
<dbReference type="EMBL" id="MN739194">
    <property type="protein sequence ID" value="QHS92992.1"/>
    <property type="molecule type" value="Genomic_DNA"/>
</dbReference>
<dbReference type="AlphaFoldDB" id="A0A6C0BLU9"/>